<accession>A0A812NHP1</accession>
<organism evidence="3 4">
    <name type="scientific">Symbiodinium natans</name>
    <dbReference type="NCBI Taxonomy" id="878477"/>
    <lineage>
        <taxon>Eukaryota</taxon>
        <taxon>Sar</taxon>
        <taxon>Alveolata</taxon>
        <taxon>Dinophyceae</taxon>
        <taxon>Suessiales</taxon>
        <taxon>Symbiodiniaceae</taxon>
        <taxon>Symbiodinium</taxon>
    </lineage>
</organism>
<dbReference type="Proteomes" id="UP000604046">
    <property type="component" value="Unassembled WGS sequence"/>
</dbReference>
<dbReference type="Gene3D" id="3.40.50.300">
    <property type="entry name" value="P-loop containing nucleotide triphosphate hydrolases"/>
    <property type="match status" value="2"/>
</dbReference>
<dbReference type="CDD" id="cd18808">
    <property type="entry name" value="SF1_C_Upf1"/>
    <property type="match status" value="1"/>
</dbReference>
<feature type="domain" description="RNB" evidence="2">
    <location>
        <begin position="1418"/>
        <end position="1746"/>
    </location>
</feature>
<feature type="region of interest" description="Disordered" evidence="1">
    <location>
        <begin position="1075"/>
        <end position="1097"/>
    </location>
</feature>
<dbReference type="PANTHER" id="PTHR10887:SF495">
    <property type="entry name" value="HELICASE SENATAXIN ISOFORM X1-RELATED"/>
    <property type="match status" value="1"/>
</dbReference>
<gene>
    <name evidence="3" type="primary">upf1</name>
    <name evidence="3" type="ORF">SNAT2548_LOCUS15231</name>
</gene>
<dbReference type="GO" id="GO:0003723">
    <property type="term" value="F:RNA binding"/>
    <property type="evidence" value="ECO:0007669"/>
    <property type="project" value="InterPro"/>
</dbReference>
<comment type="caution">
    <text evidence="3">The sequence shown here is derived from an EMBL/GenBank/DDBJ whole genome shotgun (WGS) entry which is preliminary data.</text>
</comment>
<dbReference type="Pfam" id="PF13086">
    <property type="entry name" value="AAA_11"/>
    <property type="match status" value="2"/>
</dbReference>
<reference evidence="3" key="1">
    <citation type="submission" date="2021-02" db="EMBL/GenBank/DDBJ databases">
        <authorList>
            <person name="Dougan E. K."/>
            <person name="Rhodes N."/>
            <person name="Thang M."/>
            <person name="Chan C."/>
        </authorList>
    </citation>
    <scope>NUCLEOTIDE SEQUENCE</scope>
</reference>
<dbReference type="InterPro" id="IPR047187">
    <property type="entry name" value="SF1_C_Upf1"/>
</dbReference>
<dbReference type="InterPro" id="IPR012340">
    <property type="entry name" value="NA-bd_OB-fold"/>
</dbReference>
<dbReference type="GO" id="GO:0004386">
    <property type="term" value="F:helicase activity"/>
    <property type="evidence" value="ECO:0007669"/>
    <property type="project" value="InterPro"/>
</dbReference>
<dbReference type="InterPro" id="IPR016197">
    <property type="entry name" value="Chromo-like_dom_sf"/>
</dbReference>
<sequence>MKPKQPCVREWLASVDSDLEVYAAKFEEFGYNLNFLRETSADDLEEDLKEMLVKKVHCRVILHHHSVLKQRPLPERATTQADRSHDSSHAHGLVPCIADMLEKRLVLSENVGTGRVVLVPIWCLRWAQAKVHSQMTFTSGDYKDRSVYELFHDLASGRLKPQDVEPLDVMVDGDTLRIMRGSRRGAMLSSLQGMWRHTTVLAPCRLYEPKDPRIANRLHAVDSSVNGVGLQLHGHQPEAWHMGKPLFRCAREWCDGGSEEAGDYCSGLTPHPDTPGLFTKPDYELKKSLAEKGDVKVGTTMAWRVKAPGTSSNEGCITPTLHGAIDMNSRSEAQSQEAQKLVGGRGTGKDEVKTFVDEAPPTTKAFVCCFWLKGKCLHLGQHTHGKKLLLHEDVPGLQCGYGERCSLAHHRARLASKSHTSDKLLPEDSSSCRHCSFHLREGMVVSVQCAKGVKFGEVLSIGAGSSGPVQVGYYDDEGEVSESELVPLDLLQLPDFSSISVGMNVQVQCGETKQYYAKVQQISFENGKARAPVLVHYTGYSVDHDEWVGADRLRTKSLRFSQPTLPAQPSDNPTLNVSTPAIATSELQSGALVYVKLDSSMICGEVLEISGSSSKSAAPVKVRYYHEGQFVEKWLSLRRLQVADYSLLEEGMNVQVQCGEKPYFTTVLQISHDARRAKTPVLVHYNGYEEDEWVGADRLRTKSLRFSQPTLPAQPSDNPTLNVSTPAIATSELQSGALVYVKLDSSMICGEVLEISGSSSKSAAPVKVRYYHEGQFVEKWLSLRRLQVADYSLLEEGMNVQVQCGEKPYFTTVLQISHDARRAKTPVLVHYNGYEEDEWVGADRLRTKSLRFSQPTLPAQPSDNPTLNVSTPAIATSELQSGALVYVKLDSSLICGEVLEISGSSSKSAAPVKVRYYHEGQFVEKWLSLRRLQVADYSLLEEGMNVQVQCGEKPYFTTVLQISHDARRAKTPVLVHYNGYASEEDEWVGADRLRTKSLRFSQPTLPSCFQPCADTGRTSTAQAGLEKIPSSIDHAAESSQCHSASRHVALPWDEPEGSDDEDAARGLDLALAAVEATAESPPPSRKKGLEKALQGATGTAHVRKVLAEHGWTGTEFLEAPDLNALKQQLSLAKMNLHESESHASRSDLSDDLVDPLFNDVASSCAAPENQEPELEAELDGQPSNIPTLDKLMGTLVYGTFRCVSGAADGQQKRCGEVLVERGPACLSRCKVHILTGKNRGQAWDFDRCHVRILFARVFSPDGHVRRKPAADSAGACCGGLDLDRTELFGRILLSKEFGVTRQKLYVCSKSKVVRSKKVLSFHPINGKLPAIQVPWDEALRVPSNHDLHVVEVSEWSRDCRPRGRYIQALGMQSRNTDVAILEPVQISLNFCDWKRGDARRASGLFPAGHLPRPDASGREDLRGPLMVGVQHSGLPTSLVMSFLPGKGVQMHVLDVNAYLDQQELETVEEVVRRRAVGAWFFDHKDASLDACLPLFPPDIEQQLSFQEGSERLAITFTFPFAAQDLDLENVAISETIVRCDALLAPEEAGSMLLGKSSGGEVGDLLRRLAYQARRFEQAELSCGSLAALEHLDIDFAAEVSDIDDGVYAPIAASRFLRTCMHLVDRQVGKRLRGSLAWHGRPDPSTWKVIERLLRVKPEERSKPISVPIILQALREILRQPELSYAVRQGFQSSFLRRLRVVLPRAYYEVTEEGAGCEDPPIFHATAPLQRHLDILGMRALKCQLGWRASCDHLRLTRRELAEAVARANARLESQKFGLYIFRTICRMRELSDHSHRIFDAVVGAVGPTYINVLIPSPSLDVLELKVPVDALCSSTCVSEYDATTQSIKLTMSHSSHAGDVRLLHIRSWHGHMLTCTISRNFAQPIPHHASPSSIVISELTFHEDLETEISFAVGQKMFPEMFSSWPDLSDWASLDRRVETYSKLWARVKSCQVHAAAVSGAAYTPLADVWGLEWWTESRKCYFQCQVDVQLSEYQWLQPGDLAVLSCERGDAVVVLQGCLQKAREGRNPPGQLRVAGQRQQRFSVEVELSEIAQLARDSQEATVVAATAFRIYFILVPANEKKSIHLLQALPSSPPLQGMRLTMPRTPRQQQWATELRPLATREQVFGALRDSASKVQNGSNLNERQTTALQRGLQRPFSMVQGPPGTGKTSFLVQFIVAALSVRSPWARPDLGRILVCAPSNHAADHLLDRLISDTDVPAHLITRVYSRFIERAYGSQYKGGASRMERSFEIQPHLEEHALHFKVNDTSQLRMSPSPAQNQKAYNKGYEEAEVRVLCQSKIVITTCANAYLHTALMQGDPLFDTIVVDEAAQAPEPDVVLPSTCATTRVVVVGDHKQLGPVVPERNLCAPYVSILETPFLERMLKNPRRWEASTMLNMQYRMHPSIRSFPSSQFYDSKLEDRVSIPHRPELNRIWPQENEHRRFIDCQTPQSLGLSPELNRACDAALMENKTSLKNVGEARVAVALCSLLLGQGRCSAKDIAIITPYRAQQYEIRGRLQRDIGEGSKSILVGTVHSLQGSERDFIIISFVRSVADDVQDVAPPIQAASLGDSLALQEMRRTSLGILTDSISAKICKLLNVALTRAKYGLVCIGNAEILSNGSKDSVLLGSGVRVSGFRGLKTLASCSCLEVCALKAVHWLPS</sequence>
<name>A0A812NHP1_9DINO</name>
<dbReference type="Pfam" id="PF00773">
    <property type="entry name" value="RNB"/>
    <property type="match status" value="1"/>
</dbReference>
<dbReference type="SUPFAM" id="SSF54160">
    <property type="entry name" value="Chromo domain-like"/>
    <property type="match status" value="2"/>
</dbReference>
<dbReference type="EMBL" id="CAJNDS010001902">
    <property type="protein sequence ID" value="CAE7288315.1"/>
    <property type="molecule type" value="Genomic_DNA"/>
</dbReference>
<dbReference type="OrthoDB" id="6513042at2759"/>
<dbReference type="InterPro" id="IPR045055">
    <property type="entry name" value="DNA2/NAM7-like"/>
</dbReference>
<dbReference type="Gene3D" id="2.30.30.140">
    <property type="match status" value="2"/>
</dbReference>
<proteinExistence type="predicted"/>
<protein>
    <submittedName>
        <fullName evidence="3">Upf1 protein</fullName>
    </submittedName>
</protein>
<dbReference type="SMART" id="SM00955">
    <property type="entry name" value="RNB"/>
    <property type="match status" value="1"/>
</dbReference>
<evidence type="ECO:0000313" key="4">
    <source>
        <dbReference type="Proteomes" id="UP000604046"/>
    </source>
</evidence>
<dbReference type="InterPro" id="IPR001900">
    <property type="entry name" value="RNase_II/R"/>
</dbReference>
<keyword evidence="4" id="KW-1185">Reference proteome</keyword>
<evidence type="ECO:0000313" key="3">
    <source>
        <dbReference type="EMBL" id="CAE7288315.1"/>
    </source>
</evidence>
<dbReference type="Pfam" id="PF13087">
    <property type="entry name" value="AAA_12"/>
    <property type="match status" value="1"/>
</dbReference>
<dbReference type="PANTHER" id="PTHR10887">
    <property type="entry name" value="DNA2/NAM7 HELICASE FAMILY"/>
    <property type="match status" value="1"/>
</dbReference>
<dbReference type="CDD" id="cd09487">
    <property type="entry name" value="SAM_superfamily"/>
    <property type="match status" value="1"/>
</dbReference>
<dbReference type="SUPFAM" id="SSF52540">
    <property type="entry name" value="P-loop containing nucleoside triphosphate hydrolases"/>
    <property type="match status" value="1"/>
</dbReference>
<evidence type="ECO:0000256" key="1">
    <source>
        <dbReference type="SAM" id="MobiDB-lite"/>
    </source>
</evidence>
<dbReference type="InterPro" id="IPR041677">
    <property type="entry name" value="DNA2/NAM7_AAA_11"/>
</dbReference>
<dbReference type="InterPro" id="IPR027417">
    <property type="entry name" value="P-loop_NTPase"/>
</dbReference>
<dbReference type="GO" id="GO:0004540">
    <property type="term" value="F:RNA nuclease activity"/>
    <property type="evidence" value="ECO:0007669"/>
    <property type="project" value="InterPro"/>
</dbReference>
<dbReference type="SUPFAM" id="SSF50249">
    <property type="entry name" value="Nucleic acid-binding proteins"/>
    <property type="match status" value="1"/>
</dbReference>
<dbReference type="InterPro" id="IPR041679">
    <property type="entry name" value="DNA2/NAM7-like_C"/>
</dbReference>
<evidence type="ECO:0000259" key="2">
    <source>
        <dbReference type="SMART" id="SM00955"/>
    </source>
</evidence>